<dbReference type="OrthoDB" id="7172943at2"/>
<comment type="caution">
    <text evidence="1">The sequence shown here is derived from an EMBL/GenBank/DDBJ whole genome shotgun (WGS) entry which is preliminary data.</text>
</comment>
<dbReference type="RefSeq" id="WP_063245228.1">
    <property type="nucleotide sequence ID" value="NZ_LUKF01000020.1"/>
</dbReference>
<reference evidence="1 2" key="1">
    <citation type="submission" date="2016-03" db="EMBL/GenBank/DDBJ databases">
        <authorList>
            <person name="Ploux O."/>
        </authorList>
    </citation>
    <scope>NUCLEOTIDE SEQUENCE [LARGE SCALE GENOMIC DNA]</scope>
    <source>
        <strain evidence="1 2">BER2</strain>
    </source>
</reference>
<dbReference type="PROSITE" id="PS51257">
    <property type="entry name" value="PROKAR_LIPOPROTEIN"/>
    <property type="match status" value="1"/>
</dbReference>
<sequence length="167" mass="18535">MKSIALLLLSLTFVGCGTTYQKNGFMGGYSDMKLGDGLYEVTFKGNGYTSAQTVKDGLLRRCAELTYEEDYHYFVFVDQEANANTVNMGTTHTGQFTNNYYGGVNYQGRSQTNSVTKHSRTAVIKMFKKGTQPPVAYEVETVLVNFGIIVPKEEAPRNPASAKTYMK</sequence>
<protein>
    <recommendedName>
        <fullName evidence="3">Lipoprotein</fullName>
    </recommendedName>
</protein>
<accession>A0A150WC73</accession>
<dbReference type="NCBIfam" id="NF047637">
    <property type="entry name" value="lipo_CC0125"/>
    <property type="match status" value="1"/>
</dbReference>
<name>A0A150WC73_BDEBC</name>
<dbReference type="EMBL" id="LUKF01000020">
    <property type="protein sequence ID" value="KYG60470.1"/>
    <property type="molecule type" value="Genomic_DNA"/>
</dbReference>
<dbReference type="Proteomes" id="UP000075391">
    <property type="component" value="Unassembled WGS sequence"/>
</dbReference>
<proteinExistence type="predicted"/>
<evidence type="ECO:0000313" key="2">
    <source>
        <dbReference type="Proteomes" id="UP000075391"/>
    </source>
</evidence>
<organism evidence="1 2">
    <name type="scientific">Bdellovibrio bacteriovorus</name>
    <dbReference type="NCBI Taxonomy" id="959"/>
    <lineage>
        <taxon>Bacteria</taxon>
        <taxon>Pseudomonadati</taxon>
        <taxon>Bdellovibrionota</taxon>
        <taxon>Bdellovibrionia</taxon>
        <taxon>Bdellovibrionales</taxon>
        <taxon>Pseudobdellovibrionaceae</taxon>
        <taxon>Bdellovibrio</taxon>
    </lineage>
</organism>
<evidence type="ECO:0000313" key="1">
    <source>
        <dbReference type="EMBL" id="KYG60470.1"/>
    </source>
</evidence>
<evidence type="ECO:0008006" key="3">
    <source>
        <dbReference type="Google" id="ProtNLM"/>
    </source>
</evidence>
<gene>
    <name evidence="1" type="ORF">AZI85_13485</name>
</gene>
<dbReference type="AlphaFoldDB" id="A0A150WC73"/>